<organism evidence="1 2">
    <name type="scientific">Tegillarca granosa</name>
    <name type="common">Malaysian cockle</name>
    <name type="synonym">Anadara granosa</name>
    <dbReference type="NCBI Taxonomy" id="220873"/>
    <lineage>
        <taxon>Eukaryota</taxon>
        <taxon>Metazoa</taxon>
        <taxon>Spiralia</taxon>
        <taxon>Lophotrochozoa</taxon>
        <taxon>Mollusca</taxon>
        <taxon>Bivalvia</taxon>
        <taxon>Autobranchia</taxon>
        <taxon>Pteriomorphia</taxon>
        <taxon>Arcoida</taxon>
        <taxon>Arcoidea</taxon>
        <taxon>Arcidae</taxon>
        <taxon>Tegillarca</taxon>
    </lineage>
</organism>
<keyword evidence="2" id="KW-1185">Reference proteome</keyword>
<protein>
    <submittedName>
        <fullName evidence="1">Uncharacterized protein</fullName>
    </submittedName>
</protein>
<evidence type="ECO:0000313" key="2">
    <source>
        <dbReference type="Proteomes" id="UP001217089"/>
    </source>
</evidence>
<sequence length="133" mass="15697">MTSVAEPMTCLNKYLAIKRRVPLVDFCTRSGKIIKTQKSKTVSHWCAKTLLLWPLKTVFLPRLLSYYYSYCAQFIFSTETELEPISFELHYRHDIICIFEITKYNFKYESYNNVANSNIMCLCHKSIEDLNKT</sequence>
<reference evidence="1 2" key="1">
    <citation type="submission" date="2022-12" db="EMBL/GenBank/DDBJ databases">
        <title>Chromosome-level genome of Tegillarca granosa.</title>
        <authorList>
            <person name="Kim J."/>
        </authorList>
    </citation>
    <scope>NUCLEOTIDE SEQUENCE [LARGE SCALE GENOMIC DNA]</scope>
    <source>
        <strain evidence="1">Teg-2019</strain>
        <tissue evidence="1">Adductor muscle</tissue>
    </source>
</reference>
<accession>A0ABQ9FCH9</accession>
<gene>
    <name evidence="1" type="ORF">KUTeg_008118</name>
</gene>
<evidence type="ECO:0000313" key="1">
    <source>
        <dbReference type="EMBL" id="KAJ8313557.1"/>
    </source>
</evidence>
<name>A0ABQ9FCH9_TEGGR</name>
<dbReference type="EMBL" id="JARBDR010000342">
    <property type="protein sequence ID" value="KAJ8313557.1"/>
    <property type="molecule type" value="Genomic_DNA"/>
</dbReference>
<comment type="caution">
    <text evidence="1">The sequence shown here is derived from an EMBL/GenBank/DDBJ whole genome shotgun (WGS) entry which is preliminary data.</text>
</comment>
<proteinExistence type="predicted"/>
<dbReference type="Proteomes" id="UP001217089">
    <property type="component" value="Unassembled WGS sequence"/>
</dbReference>